<protein>
    <submittedName>
        <fullName evidence="2">Uncharacterized protein</fullName>
    </submittedName>
</protein>
<dbReference type="EMBL" id="ASPP01013148">
    <property type="protein sequence ID" value="ETO19921.1"/>
    <property type="molecule type" value="Genomic_DNA"/>
</dbReference>
<reference evidence="2 3" key="1">
    <citation type="journal article" date="2013" name="Curr. Biol.">
        <title>The Genome of the Foraminiferan Reticulomyxa filosa.</title>
        <authorList>
            <person name="Glockner G."/>
            <person name="Hulsmann N."/>
            <person name="Schleicher M."/>
            <person name="Noegel A.A."/>
            <person name="Eichinger L."/>
            <person name="Gallinger C."/>
            <person name="Pawlowski J."/>
            <person name="Sierra R."/>
            <person name="Euteneuer U."/>
            <person name="Pillet L."/>
            <person name="Moustafa A."/>
            <person name="Platzer M."/>
            <person name="Groth M."/>
            <person name="Szafranski K."/>
            <person name="Schliwa M."/>
        </authorList>
    </citation>
    <scope>NUCLEOTIDE SEQUENCE [LARGE SCALE GENOMIC DNA]</scope>
</reference>
<comment type="caution">
    <text evidence="2">The sequence shown here is derived from an EMBL/GenBank/DDBJ whole genome shotgun (WGS) entry which is preliminary data.</text>
</comment>
<gene>
    <name evidence="2" type="ORF">RFI_17296</name>
</gene>
<organism evidence="2 3">
    <name type="scientific">Reticulomyxa filosa</name>
    <dbReference type="NCBI Taxonomy" id="46433"/>
    <lineage>
        <taxon>Eukaryota</taxon>
        <taxon>Sar</taxon>
        <taxon>Rhizaria</taxon>
        <taxon>Retaria</taxon>
        <taxon>Foraminifera</taxon>
        <taxon>Monothalamids</taxon>
        <taxon>Reticulomyxidae</taxon>
        <taxon>Reticulomyxa</taxon>
    </lineage>
</organism>
<keyword evidence="3" id="KW-1185">Reference proteome</keyword>
<evidence type="ECO:0000256" key="1">
    <source>
        <dbReference type="SAM" id="MobiDB-lite"/>
    </source>
</evidence>
<proteinExistence type="predicted"/>
<dbReference type="AlphaFoldDB" id="X6N1K3"/>
<feature type="compositionally biased region" description="Polar residues" evidence="1">
    <location>
        <begin position="65"/>
        <end position="74"/>
    </location>
</feature>
<dbReference type="Proteomes" id="UP000023152">
    <property type="component" value="Unassembled WGS sequence"/>
</dbReference>
<accession>X6N1K3</accession>
<feature type="compositionally biased region" description="Acidic residues" evidence="1">
    <location>
        <begin position="90"/>
        <end position="102"/>
    </location>
</feature>
<evidence type="ECO:0000313" key="2">
    <source>
        <dbReference type="EMBL" id="ETO19921.1"/>
    </source>
</evidence>
<name>X6N1K3_RETFI</name>
<sequence length="167" mass="19634">MQEVKEWIRITSGLHQKQEEWDANYHSFIQSLKTKFSNCLAFMMKNYKLHFFKNSLQKKKRVQSTHESMTPINKTSRRRDDRLEVNSCQSDEDEKSEVDNETELPISQNRAVIDFSSTNHNQGHERKILQFNQNKFTYIQHNESESSAGIRMNPLALNFSSTSLVCN</sequence>
<feature type="region of interest" description="Disordered" evidence="1">
    <location>
        <begin position="62"/>
        <end position="103"/>
    </location>
</feature>
<evidence type="ECO:0000313" key="3">
    <source>
        <dbReference type="Proteomes" id="UP000023152"/>
    </source>
</evidence>